<proteinExistence type="predicted"/>
<gene>
    <name evidence="1" type="ORF">BBBOND_0203560</name>
</gene>
<dbReference type="RefSeq" id="XP_012767385.1">
    <property type="nucleotide sequence ID" value="XM_012911931.1"/>
</dbReference>
<protein>
    <submittedName>
        <fullName evidence="1">p36 protein, putative</fullName>
    </submittedName>
</protein>
<reference evidence="2" key="1">
    <citation type="submission" date="2014-06" db="EMBL/GenBank/DDBJ databases">
        <authorList>
            <person name="Aslett M."/>
            <person name="De Silva N."/>
        </authorList>
    </citation>
    <scope>NUCLEOTIDE SEQUENCE [LARGE SCALE GENOMIC DNA]</scope>
    <source>
        <strain evidence="2">Bond</strain>
    </source>
</reference>
<dbReference type="Gene3D" id="3.40.50.1000">
    <property type="entry name" value="HAD superfamily/HAD-like"/>
    <property type="match status" value="1"/>
</dbReference>
<dbReference type="InterPro" id="IPR036412">
    <property type="entry name" value="HAD-like_sf"/>
</dbReference>
<keyword evidence="2" id="KW-1185">Reference proteome</keyword>
<accession>A0A061D8F6</accession>
<dbReference type="AlphaFoldDB" id="A0A061D8F6"/>
<dbReference type="InterPro" id="IPR023214">
    <property type="entry name" value="HAD_sf"/>
</dbReference>
<dbReference type="OrthoDB" id="10054414at2759"/>
<name>A0A061D8F6_BABBI</name>
<dbReference type="VEuPathDB" id="PiroplasmaDB:BBBOND_0203560"/>
<dbReference type="SUPFAM" id="SSF56784">
    <property type="entry name" value="HAD-like"/>
    <property type="match status" value="1"/>
</dbReference>
<sequence length="213" mass="24124">MSDAMDAFHAVMFACIANKEFQGISAEESADKFVTLLEQNGIKCIASDFDATMISNHSGGYCDPNVDVDVLSSVTEHFKAMGRRLKRSHIKLVIVTFSDDTHVKDHPVYISGARMVNKALEYSDCDARIEKVYDFYPRYWEDPSRYKLLGLNAPMPRCKEYHLNRICEDFGFKMNEIILIDDDIQNCKNAKEIGASALHVTHEGFNLAEVELV</sequence>
<dbReference type="OMA" id="VTNHFKI"/>
<dbReference type="EMBL" id="LK391708">
    <property type="protein sequence ID" value="CDR95199.1"/>
    <property type="molecule type" value="Genomic_DNA"/>
</dbReference>
<evidence type="ECO:0000313" key="2">
    <source>
        <dbReference type="Proteomes" id="UP000033188"/>
    </source>
</evidence>
<dbReference type="GeneID" id="24563740"/>
<dbReference type="KEGG" id="bbig:BBBOND_0203560"/>
<evidence type="ECO:0000313" key="1">
    <source>
        <dbReference type="EMBL" id="CDR95199.1"/>
    </source>
</evidence>
<organism evidence="1 2">
    <name type="scientific">Babesia bigemina</name>
    <dbReference type="NCBI Taxonomy" id="5866"/>
    <lineage>
        <taxon>Eukaryota</taxon>
        <taxon>Sar</taxon>
        <taxon>Alveolata</taxon>
        <taxon>Apicomplexa</taxon>
        <taxon>Aconoidasida</taxon>
        <taxon>Piroplasmida</taxon>
        <taxon>Babesiidae</taxon>
        <taxon>Babesia</taxon>
    </lineage>
</organism>
<dbReference type="Proteomes" id="UP000033188">
    <property type="component" value="Chromosome 2"/>
</dbReference>